<evidence type="ECO:0000313" key="2">
    <source>
        <dbReference type="Proteomes" id="UP001141253"/>
    </source>
</evidence>
<gene>
    <name evidence="1" type="ORF">OIU77_012568</name>
</gene>
<name>A0ABQ9A578_9ROSI</name>
<accession>A0ABQ9A578</accession>
<organism evidence="1 2">
    <name type="scientific">Salix suchowensis</name>
    <dbReference type="NCBI Taxonomy" id="1278906"/>
    <lineage>
        <taxon>Eukaryota</taxon>
        <taxon>Viridiplantae</taxon>
        <taxon>Streptophyta</taxon>
        <taxon>Embryophyta</taxon>
        <taxon>Tracheophyta</taxon>
        <taxon>Spermatophyta</taxon>
        <taxon>Magnoliopsida</taxon>
        <taxon>eudicotyledons</taxon>
        <taxon>Gunneridae</taxon>
        <taxon>Pentapetalae</taxon>
        <taxon>rosids</taxon>
        <taxon>fabids</taxon>
        <taxon>Malpighiales</taxon>
        <taxon>Salicaceae</taxon>
        <taxon>Saliceae</taxon>
        <taxon>Salix</taxon>
    </lineage>
</organism>
<reference evidence="1" key="1">
    <citation type="submission" date="2022-10" db="EMBL/GenBank/DDBJ databases">
        <authorList>
            <person name="Hyden B.L."/>
            <person name="Feng K."/>
            <person name="Yates T."/>
            <person name="Jawdy S."/>
            <person name="Smart L.B."/>
            <person name="Muchero W."/>
        </authorList>
    </citation>
    <scope>NUCLEOTIDE SEQUENCE</scope>
    <source>
        <tissue evidence="1">Shoot tip</tissue>
    </source>
</reference>
<dbReference type="EMBL" id="JAPFFI010000023">
    <property type="protein sequence ID" value="KAJ6322748.1"/>
    <property type="molecule type" value="Genomic_DNA"/>
</dbReference>
<feature type="non-terminal residue" evidence="1">
    <location>
        <position position="54"/>
    </location>
</feature>
<sequence length="54" mass="5844">MIELMGVISHQSSSPDFVRESERFHSTIAATAGASGRSSLYEDGSTWGERVSLL</sequence>
<comment type="caution">
    <text evidence="1">The sequence shown here is derived from an EMBL/GenBank/DDBJ whole genome shotgun (WGS) entry which is preliminary data.</text>
</comment>
<evidence type="ECO:0000313" key="1">
    <source>
        <dbReference type="EMBL" id="KAJ6322748.1"/>
    </source>
</evidence>
<keyword evidence="2" id="KW-1185">Reference proteome</keyword>
<reference evidence="1" key="2">
    <citation type="journal article" date="2023" name="Int. J. Mol. Sci.">
        <title>De Novo Assembly and Annotation of 11 Diverse Shrub Willow (Salix) Genomes Reveals Novel Gene Organization in Sex-Linked Regions.</title>
        <authorList>
            <person name="Hyden B."/>
            <person name="Feng K."/>
            <person name="Yates T.B."/>
            <person name="Jawdy S."/>
            <person name="Cereghino C."/>
            <person name="Smart L.B."/>
            <person name="Muchero W."/>
        </authorList>
    </citation>
    <scope>NUCLEOTIDE SEQUENCE</scope>
    <source>
        <tissue evidence="1">Shoot tip</tissue>
    </source>
</reference>
<dbReference type="Proteomes" id="UP001141253">
    <property type="component" value="Chromosome 8"/>
</dbReference>
<proteinExistence type="predicted"/>
<protein>
    <submittedName>
        <fullName evidence="1">Uncharacterized protein</fullName>
    </submittedName>
</protein>